<comment type="caution">
    <text evidence="1">The sequence shown here is derived from an EMBL/GenBank/DDBJ whole genome shotgun (WGS) entry which is preliminary data.</text>
</comment>
<name>A0AAE4NV56_9EURY</name>
<keyword evidence="2" id="KW-1185">Reference proteome</keyword>
<gene>
    <name evidence="1" type="ORF">RBI02_04015</name>
</gene>
<dbReference type="RefSeq" id="WP_315340707.1">
    <property type="nucleotide sequence ID" value="NZ_JAVDZE010000001.1"/>
</dbReference>
<dbReference type="PANTHER" id="PTHR38075">
    <property type="entry name" value="DUF4139 DOMAIN-CONTAINING PROTEIN"/>
    <property type="match status" value="1"/>
</dbReference>
<proteinExistence type="predicted"/>
<protein>
    <recommendedName>
        <fullName evidence="3">DUF4139 domain-containing protein</fullName>
    </recommendedName>
</protein>
<dbReference type="PANTHER" id="PTHR38075:SF1">
    <property type="entry name" value="DUF4139 DOMAIN-CONTAINING PROTEIN"/>
    <property type="match status" value="1"/>
</dbReference>
<evidence type="ECO:0008006" key="3">
    <source>
        <dbReference type="Google" id="ProtNLM"/>
    </source>
</evidence>
<reference evidence="1 2" key="1">
    <citation type="submission" date="2023-08" db="EMBL/GenBank/DDBJ databases">
        <title>Draft genome sequence of Thermococcus waiotapuensis WT1T, a thermophilic sulphur-dependent archaeon from order Thermococcales.</title>
        <authorList>
            <person name="Manners S.H."/>
            <person name="Carere C.R."/>
            <person name="Dhami M.K."/>
            <person name="Dobson R.C.J."/>
            <person name="Stott M.B."/>
        </authorList>
    </citation>
    <scope>NUCLEOTIDE SEQUENCE [LARGE SCALE GENOMIC DNA]</scope>
    <source>
        <strain evidence="1 2">WT1</strain>
    </source>
</reference>
<evidence type="ECO:0000313" key="1">
    <source>
        <dbReference type="EMBL" id="MDV3103714.1"/>
    </source>
</evidence>
<sequence>MIQSGDGLYAVNPGELVYFKASRIEKKGGVYASFLAEKDGKYSVEVTYRVSGMSWGSRYTRKYDNAKVVLVSGDVQLYQEVSPRYVYAVAEGKAAGNGVAPQGPVKLEAFYVYPLGAIDIEPASIMMIPYVSTELDVKREYLYESWAYDMEGDAYESISFRTDKILPAGVVEIYRESGDGTVLIGESHIEHTPKGDVVRIGVGKDYDLKGSTKILSSNYGDRWAKYRVQIKIENFGNDAKSVIVRHYKYSGKILSSSVSPSDETSNYVEFVLNVQAGESRAVTFEYEVTW</sequence>
<dbReference type="Proteomes" id="UP001245683">
    <property type="component" value="Unassembled WGS sequence"/>
</dbReference>
<evidence type="ECO:0000313" key="2">
    <source>
        <dbReference type="Proteomes" id="UP001245683"/>
    </source>
</evidence>
<dbReference type="EMBL" id="JAVDZE010000001">
    <property type="protein sequence ID" value="MDV3103714.1"/>
    <property type="molecule type" value="Genomic_DNA"/>
</dbReference>
<dbReference type="AlphaFoldDB" id="A0AAE4NV56"/>
<accession>A0AAE4NV56</accession>
<organism evidence="1 2">
    <name type="scientific">Thermococcus waiotapuensis</name>
    <dbReference type="NCBI Taxonomy" id="90909"/>
    <lineage>
        <taxon>Archaea</taxon>
        <taxon>Methanobacteriati</taxon>
        <taxon>Methanobacteriota</taxon>
        <taxon>Thermococci</taxon>
        <taxon>Thermococcales</taxon>
        <taxon>Thermococcaceae</taxon>
        <taxon>Thermococcus</taxon>
    </lineage>
</organism>